<dbReference type="Pfam" id="PF07883">
    <property type="entry name" value="Cupin_2"/>
    <property type="match status" value="1"/>
</dbReference>
<dbReference type="SUPFAM" id="SSF51182">
    <property type="entry name" value="RmlC-like cupins"/>
    <property type="match status" value="1"/>
</dbReference>
<dbReference type="EMBL" id="FOCW01000008">
    <property type="protein sequence ID" value="SEN86554.1"/>
    <property type="molecule type" value="Genomic_DNA"/>
</dbReference>
<protein>
    <submittedName>
        <fullName evidence="2">Cupin domain-containing protein</fullName>
    </submittedName>
</protein>
<dbReference type="PANTHER" id="PTHR37694:SF1">
    <property type="entry name" value="SLR8022 PROTEIN"/>
    <property type="match status" value="1"/>
</dbReference>
<dbReference type="STRING" id="1121117.SAMN02745977_02222"/>
<feature type="domain" description="Cupin type-2" evidence="1">
    <location>
        <begin position="41"/>
        <end position="104"/>
    </location>
</feature>
<organism evidence="2 3">
    <name type="scientific">Brachymonas denitrificans DSM 15123</name>
    <dbReference type="NCBI Taxonomy" id="1121117"/>
    <lineage>
        <taxon>Bacteria</taxon>
        <taxon>Pseudomonadati</taxon>
        <taxon>Pseudomonadota</taxon>
        <taxon>Betaproteobacteria</taxon>
        <taxon>Burkholderiales</taxon>
        <taxon>Comamonadaceae</taxon>
        <taxon>Brachymonas</taxon>
    </lineage>
</organism>
<dbReference type="InterPro" id="IPR011051">
    <property type="entry name" value="RmlC_Cupin_sf"/>
</dbReference>
<dbReference type="InterPro" id="IPR014710">
    <property type="entry name" value="RmlC-like_jellyroll"/>
</dbReference>
<accession>A0A1H8K0L7</accession>
<reference evidence="2 3" key="1">
    <citation type="submission" date="2016-10" db="EMBL/GenBank/DDBJ databases">
        <authorList>
            <person name="de Groot N.N."/>
        </authorList>
    </citation>
    <scope>NUCLEOTIDE SEQUENCE [LARGE SCALE GENOMIC DNA]</scope>
    <source>
        <strain evidence="2 3">DSM 15123</strain>
    </source>
</reference>
<gene>
    <name evidence="2" type="ORF">SAMN02745977_02222</name>
</gene>
<dbReference type="CDD" id="cd02230">
    <property type="entry name" value="cupin_HP0902-like"/>
    <property type="match status" value="1"/>
</dbReference>
<dbReference type="OrthoDB" id="1121052at2"/>
<evidence type="ECO:0000313" key="2">
    <source>
        <dbReference type="EMBL" id="SEN86554.1"/>
    </source>
</evidence>
<dbReference type="AlphaFoldDB" id="A0A1H8K0L7"/>
<sequence length="115" mass="12221">MDPQAAIPEVHNLKQMLQYQEKAVVSRMLVKNPAGSVTLFAFDGNEGLSEHTAPYDALVVGIEGRAEIPVGGVMHIVGEGDSLLMPANIPHAIKPMGGFKMLLVMIKGEAKQAAS</sequence>
<dbReference type="PANTHER" id="PTHR37694">
    <property type="entry name" value="SLR8022 PROTEIN"/>
    <property type="match status" value="1"/>
</dbReference>
<evidence type="ECO:0000259" key="1">
    <source>
        <dbReference type="Pfam" id="PF07883"/>
    </source>
</evidence>
<name>A0A1H8K0L7_9BURK</name>
<dbReference type="InterPro" id="IPR013096">
    <property type="entry name" value="Cupin_2"/>
</dbReference>
<evidence type="ECO:0000313" key="3">
    <source>
        <dbReference type="Proteomes" id="UP000199531"/>
    </source>
</evidence>
<dbReference type="Proteomes" id="UP000199531">
    <property type="component" value="Unassembled WGS sequence"/>
</dbReference>
<keyword evidence="3" id="KW-1185">Reference proteome</keyword>
<dbReference type="Gene3D" id="2.60.120.10">
    <property type="entry name" value="Jelly Rolls"/>
    <property type="match status" value="1"/>
</dbReference>
<proteinExistence type="predicted"/>
<dbReference type="RefSeq" id="WP_091817918.1">
    <property type="nucleotide sequence ID" value="NZ_FOCW01000008.1"/>
</dbReference>